<evidence type="ECO:0000313" key="2">
    <source>
        <dbReference type="Proteomes" id="UP000007812"/>
    </source>
</evidence>
<name>F4G2Y4_METCR</name>
<accession>F4G2Y4</accession>
<dbReference type="EMBL" id="CP002656">
    <property type="protein sequence ID" value="AEB95182.1"/>
    <property type="molecule type" value="Genomic_DNA"/>
</dbReference>
<organism evidence="1 2">
    <name type="scientific">Metallosphaera cuprina (strain Ar-4)</name>
    <dbReference type="NCBI Taxonomy" id="1006006"/>
    <lineage>
        <taxon>Archaea</taxon>
        <taxon>Thermoproteota</taxon>
        <taxon>Thermoprotei</taxon>
        <taxon>Sulfolobales</taxon>
        <taxon>Sulfolobaceae</taxon>
        <taxon>Metallosphaera</taxon>
    </lineage>
</organism>
<sequence length="56" mass="6439">MVISFNSMKDSTSTPKTVIIKSVYNFQLHEGFYLGVKINQPFEDDKTFNSMKDSTE</sequence>
<keyword evidence="2" id="KW-1185">Reference proteome</keyword>
<gene>
    <name evidence="1" type="ordered locus">Mcup_1077</name>
</gene>
<proteinExistence type="predicted"/>
<dbReference type="AlphaFoldDB" id="F4G2Y4"/>
<dbReference type="HOGENOM" id="CLU_3003129_0_0_2"/>
<protein>
    <submittedName>
        <fullName evidence="1">Uncharacterized protein</fullName>
    </submittedName>
</protein>
<reference evidence="1 2" key="1">
    <citation type="journal article" date="2011" name="J. Bacteriol.">
        <title>Complete genome sequence of Metallosphaera cuprina, a metal sulfide-oxidizing archaeon from a hot spring.</title>
        <authorList>
            <person name="Liu L.J."/>
            <person name="You X.Y."/>
            <person name="Zheng H."/>
            <person name="Wang S."/>
            <person name="Jiang C.Y."/>
            <person name="Liu S.J."/>
        </authorList>
    </citation>
    <scope>NUCLEOTIDE SEQUENCE [LARGE SCALE GENOMIC DNA]</scope>
    <source>
        <strain evidence="1 2">Ar-4</strain>
    </source>
</reference>
<dbReference type="KEGG" id="mcn:Mcup_1077"/>
<dbReference type="Proteomes" id="UP000007812">
    <property type="component" value="Chromosome"/>
</dbReference>
<dbReference type="PATRIC" id="fig|1006006.8.peg.1072"/>
<evidence type="ECO:0000313" key="1">
    <source>
        <dbReference type="EMBL" id="AEB95182.1"/>
    </source>
</evidence>